<reference evidence="2" key="1">
    <citation type="journal article" date="2015" name="Genome Announc.">
        <title>Draft Genome Sequence of the Polyhydroxyalkanoate-Producing Bacterium Burkholderia sacchari LMG 19450 Isolated from Brazilian Sugarcane Plantation Soil.</title>
        <authorList>
            <person name="Alexandrino P.M."/>
            <person name="Mendonca T.T."/>
            <person name="Guaman Bautista L.P."/>
            <person name="Cherix J."/>
            <person name="Lozano-Sakalauskas G.C."/>
            <person name="Fujita A."/>
            <person name="Ramos Filho E."/>
            <person name="Long P."/>
            <person name="Padilla G."/>
            <person name="Taciro M.K."/>
            <person name="Gomez J.G."/>
            <person name="Silva L.F."/>
        </authorList>
    </citation>
    <scope>NUCLEOTIDE SEQUENCE</scope>
    <source>
        <strain evidence="2">LMG 19450</strain>
    </source>
</reference>
<keyword evidence="3" id="KW-1185">Reference proteome</keyword>
<organism evidence="2 3">
    <name type="scientific">Paraburkholderia sacchari</name>
    <dbReference type="NCBI Taxonomy" id="159450"/>
    <lineage>
        <taxon>Bacteria</taxon>
        <taxon>Pseudomonadati</taxon>
        <taxon>Pseudomonadota</taxon>
        <taxon>Betaproteobacteria</taxon>
        <taxon>Burkholderiales</taxon>
        <taxon>Burkholderiaceae</taxon>
        <taxon>Paraburkholderia</taxon>
    </lineage>
</organism>
<gene>
    <name evidence="2" type="ORF">NH14_024960</name>
</gene>
<dbReference type="AlphaFoldDB" id="A0A8T6ZGL5"/>
<protein>
    <submittedName>
        <fullName evidence="2">Uncharacterized protein</fullName>
    </submittedName>
</protein>
<sequence length="67" mass="7127">MSESRRVSLRVMLDRDTFQTLDRATDAANVSRESIAADLIRGALTGSAGQPTPTAPRPTGEALTRAV</sequence>
<accession>A0A8T6ZGL5</accession>
<dbReference type="EMBL" id="JTDB02000008">
    <property type="protein sequence ID" value="NLP64347.1"/>
    <property type="molecule type" value="Genomic_DNA"/>
</dbReference>
<feature type="region of interest" description="Disordered" evidence="1">
    <location>
        <begin position="43"/>
        <end position="67"/>
    </location>
</feature>
<name>A0A8T6ZGL5_9BURK</name>
<dbReference type="Proteomes" id="UP000030460">
    <property type="component" value="Unassembled WGS sequence"/>
</dbReference>
<comment type="caution">
    <text evidence="2">The sequence shown here is derived from an EMBL/GenBank/DDBJ whole genome shotgun (WGS) entry which is preliminary data.</text>
</comment>
<reference evidence="2" key="2">
    <citation type="submission" date="2020-04" db="EMBL/GenBank/DDBJ databases">
        <authorList>
            <person name="Alexandrino P."/>
            <person name="Mendonca T."/>
            <person name="Guaman L."/>
            <person name="Cherix J."/>
            <person name="Lozano-Sakalauskas G."/>
            <person name="Fujita A."/>
            <person name="Filho E.R."/>
            <person name="Long P."/>
            <person name="Padilla G."/>
            <person name="Taciro M.K."/>
            <person name="Gomez J.G."/>
            <person name="Silva L.F."/>
            <person name="Torres M."/>
        </authorList>
    </citation>
    <scope>NUCLEOTIDE SEQUENCE</scope>
    <source>
        <strain evidence="2">LMG 19450</strain>
    </source>
</reference>
<evidence type="ECO:0000256" key="1">
    <source>
        <dbReference type="SAM" id="MobiDB-lite"/>
    </source>
</evidence>
<evidence type="ECO:0000313" key="3">
    <source>
        <dbReference type="Proteomes" id="UP000030460"/>
    </source>
</evidence>
<evidence type="ECO:0000313" key="2">
    <source>
        <dbReference type="EMBL" id="NLP64347.1"/>
    </source>
</evidence>
<proteinExistence type="predicted"/>